<reference evidence="2 3" key="1">
    <citation type="submission" date="2016-03" db="EMBL/GenBank/DDBJ databases">
        <authorList>
            <person name="Ploux O."/>
        </authorList>
    </citation>
    <scope>NUCLEOTIDE SEQUENCE [LARGE SCALE GENOMIC DNA]</scope>
    <source>
        <strain evidence="2 3">R-45370</strain>
    </source>
</reference>
<accession>A0A177NU44</accession>
<evidence type="ECO:0000313" key="3">
    <source>
        <dbReference type="Proteomes" id="UP000078476"/>
    </source>
</evidence>
<comment type="caution">
    <text evidence="2">The sequence shown here is derived from an EMBL/GenBank/DDBJ whole genome shotgun (WGS) entry which is preliminary data.</text>
</comment>
<dbReference type="OrthoDB" id="5567186at2"/>
<evidence type="ECO:0000256" key="1">
    <source>
        <dbReference type="SAM" id="SignalP"/>
    </source>
</evidence>
<gene>
    <name evidence="2" type="ORF">A1359_19395</name>
</gene>
<protein>
    <recommendedName>
        <fullName evidence="4">PEP-CTERM protein-sorting domain-containing protein</fullName>
    </recommendedName>
</protein>
<dbReference type="RefSeq" id="WP_066976564.1">
    <property type="nucleotide sequence ID" value="NZ_LUUI01000012.1"/>
</dbReference>
<organism evidence="2 3">
    <name type="scientific">Methylomonas lenta</name>
    <dbReference type="NCBI Taxonomy" id="980561"/>
    <lineage>
        <taxon>Bacteria</taxon>
        <taxon>Pseudomonadati</taxon>
        <taxon>Pseudomonadota</taxon>
        <taxon>Gammaproteobacteria</taxon>
        <taxon>Methylococcales</taxon>
        <taxon>Methylococcaceae</taxon>
        <taxon>Methylomonas</taxon>
    </lineage>
</organism>
<evidence type="ECO:0000313" key="2">
    <source>
        <dbReference type="EMBL" id="OAI21312.1"/>
    </source>
</evidence>
<keyword evidence="3" id="KW-1185">Reference proteome</keyword>
<feature type="signal peptide" evidence="1">
    <location>
        <begin position="1"/>
        <end position="22"/>
    </location>
</feature>
<evidence type="ECO:0008006" key="4">
    <source>
        <dbReference type="Google" id="ProtNLM"/>
    </source>
</evidence>
<dbReference type="AlphaFoldDB" id="A0A177NU44"/>
<feature type="chain" id="PRO_5008069533" description="PEP-CTERM protein-sorting domain-containing protein" evidence="1">
    <location>
        <begin position="23"/>
        <end position="220"/>
    </location>
</feature>
<dbReference type="EMBL" id="LUUI01000012">
    <property type="protein sequence ID" value="OAI21312.1"/>
    <property type="molecule type" value="Genomic_DNA"/>
</dbReference>
<proteinExistence type="predicted"/>
<name>A0A177NU44_9GAMM</name>
<sequence length="220" mass="23541">MNKIYRLAIGAILLGITVESHASLVSNDLLGSGDGLLTYDSDTKLSWLDLTATVGQSYNQIMAGFGGYTSNQGFRYATENEVAELFSDAGVSQTSWVWGYWNYNNPGYVANSTLVSLLGITYPFDGLSTYSIGLTGSNTFGTQDSHDYAMVGYNNHADYIASLAIGTLENSTNSSNVGSFLVKDVSNVPIPGAAWLFGSVLVGLVSFSRRKALVPAHTKE</sequence>
<keyword evidence="1" id="KW-0732">Signal</keyword>
<dbReference type="Proteomes" id="UP000078476">
    <property type="component" value="Unassembled WGS sequence"/>
</dbReference>